<dbReference type="Proteomes" id="UP000256718">
    <property type="component" value="Unassembled WGS sequence"/>
</dbReference>
<comment type="caution">
    <text evidence="1">The sequence shown here is derived from an EMBL/GenBank/DDBJ whole genome shotgun (WGS) entry which is preliminary data.</text>
</comment>
<organism evidence="1 2">
    <name type="scientific">Streptococcus agalactiae</name>
    <dbReference type="NCBI Taxonomy" id="1311"/>
    <lineage>
        <taxon>Bacteria</taxon>
        <taxon>Bacillati</taxon>
        <taxon>Bacillota</taxon>
        <taxon>Bacilli</taxon>
        <taxon>Lactobacillales</taxon>
        <taxon>Streptococcaceae</taxon>
        <taxon>Streptococcus</taxon>
    </lineage>
</organism>
<evidence type="ECO:0000313" key="1">
    <source>
        <dbReference type="EMBL" id="RDY79512.1"/>
    </source>
</evidence>
<name>A0A5N0LU76_STRAG</name>
<accession>A0A5N0LU76</accession>
<dbReference type="EMBL" id="QHGZ01000188">
    <property type="protein sequence ID" value="RDY79512.1"/>
    <property type="molecule type" value="Genomic_DNA"/>
</dbReference>
<reference evidence="1 2" key="1">
    <citation type="journal article" date="2018" name="Emerg. Microbes Infect.">
        <title>Phenotypic and molecular analysis of nontypeable Group B streptococci: identification of cps2a and hybrid cps2a/cps5 Group B streptococcal capsule gene clusters.</title>
        <authorList>
            <person name="Alhhazmi A."/>
            <person name="Tyrrell G.J."/>
        </authorList>
    </citation>
    <scope>NUCLEOTIDE SEQUENCE [LARGE SCALE GENOMIC DNA]</scope>
    <source>
        <strain evidence="1 2">PLGBS17</strain>
    </source>
</reference>
<sequence length="32" mass="4006">MQILLKYNKIKKIMEFLIKNIKGEDKIYETYR</sequence>
<protein>
    <submittedName>
        <fullName evidence="1">Uncharacterized protein</fullName>
    </submittedName>
</protein>
<dbReference type="AlphaFoldDB" id="A0A5N0LU76"/>
<gene>
    <name evidence="1" type="ORF">C4618_08970</name>
</gene>
<evidence type="ECO:0000313" key="2">
    <source>
        <dbReference type="Proteomes" id="UP000256718"/>
    </source>
</evidence>
<proteinExistence type="predicted"/>